<evidence type="ECO:0000313" key="2">
    <source>
        <dbReference type="Proteomes" id="UP000184041"/>
    </source>
</evidence>
<dbReference type="AlphaFoldDB" id="A0A1M5H890"/>
<dbReference type="EMBL" id="FQUS01000019">
    <property type="protein sequence ID" value="SHG12125.1"/>
    <property type="molecule type" value="Genomic_DNA"/>
</dbReference>
<accession>A0A1M5H890</accession>
<dbReference type="Pfam" id="PF14054">
    <property type="entry name" value="DUF4249"/>
    <property type="match status" value="1"/>
</dbReference>
<dbReference type="InterPro" id="IPR025345">
    <property type="entry name" value="DUF4249"/>
</dbReference>
<dbReference type="STRING" id="1194090.SAMN05443144_11966"/>
<proteinExistence type="predicted"/>
<dbReference type="Proteomes" id="UP000184041">
    <property type="component" value="Unassembled WGS sequence"/>
</dbReference>
<dbReference type="PROSITE" id="PS51257">
    <property type="entry name" value="PROKAR_LIPOPROTEIN"/>
    <property type="match status" value="1"/>
</dbReference>
<organism evidence="1 2">
    <name type="scientific">Fodinibius roseus</name>
    <dbReference type="NCBI Taxonomy" id="1194090"/>
    <lineage>
        <taxon>Bacteria</taxon>
        <taxon>Pseudomonadati</taxon>
        <taxon>Balneolota</taxon>
        <taxon>Balneolia</taxon>
        <taxon>Balneolales</taxon>
        <taxon>Balneolaceae</taxon>
        <taxon>Fodinibius</taxon>
    </lineage>
</organism>
<keyword evidence="2" id="KW-1185">Reference proteome</keyword>
<sequence>MNRILLFVIGVTVLAGCEFYEQDEYREYYVVEAYLVAYDPLPDIILSKTVPIEEEYVYSDASVNDASVEVRLLNADSTINERYTYGSGGEGLYYPTESAAVQEKQLYQLYVTLPGGDSIEAKTYVPGDFETVNRQELPDQYRYRGDKQIEITTTRSEYHTGRQAYYVFTVNAEKPDSTNLTPFYADLVGEQERSLQNYSVHSSGIINEGNYSPTPEGNITLKVPWLSIAFYGHNEVVTNAIDDNMYDFLRSQETQTGGFSLSPGEIQNIRYNINGGIGIFGSMARDKNRFEVLRPPR</sequence>
<reference evidence="1 2" key="1">
    <citation type="submission" date="2016-11" db="EMBL/GenBank/DDBJ databases">
        <authorList>
            <person name="Jaros S."/>
            <person name="Januszkiewicz K."/>
            <person name="Wedrychowicz H."/>
        </authorList>
    </citation>
    <scope>NUCLEOTIDE SEQUENCE [LARGE SCALE GENOMIC DNA]</scope>
    <source>
        <strain evidence="1 2">DSM 21986</strain>
    </source>
</reference>
<gene>
    <name evidence="1" type="ORF">SAMN05443144_11966</name>
</gene>
<protein>
    <recommendedName>
        <fullName evidence="3">DUF4249 domain-containing protein</fullName>
    </recommendedName>
</protein>
<name>A0A1M5H890_9BACT</name>
<evidence type="ECO:0008006" key="3">
    <source>
        <dbReference type="Google" id="ProtNLM"/>
    </source>
</evidence>
<evidence type="ECO:0000313" key="1">
    <source>
        <dbReference type="EMBL" id="SHG12125.1"/>
    </source>
</evidence>